<protein>
    <recommendedName>
        <fullName evidence="1">Phosphate-specific transport system accessory protein PhoU</fullName>
    </recommendedName>
</protein>
<reference evidence="3" key="1">
    <citation type="submission" date="2021-02" db="EMBL/GenBank/DDBJ databases">
        <title>The CRISPR/cas machinery reduction and long-range gene transfer in the hot spring cyanobacterium Synechococcus.</title>
        <authorList>
            <person name="Dvorak P."/>
            <person name="Jahodarova E."/>
            <person name="Hasler P."/>
            <person name="Poulickova A."/>
        </authorList>
    </citation>
    <scope>NUCLEOTIDE SEQUENCE</scope>
    <source>
        <strain evidence="3">Rupite</strain>
    </source>
</reference>
<dbReference type="PANTHER" id="PTHR42930:SF3">
    <property type="entry name" value="PHOSPHATE-SPECIFIC TRANSPORT SYSTEM ACCESSORY PROTEIN PHOU"/>
    <property type="match status" value="1"/>
</dbReference>
<name>A0ABT0C8T6_THEVL</name>
<dbReference type="PANTHER" id="PTHR42930">
    <property type="entry name" value="PHOSPHATE-SPECIFIC TRANSPORT SYSTEM ACCESSORY PROTEIN PHOU"/>
    <property type="match status" value="1"/>
</dbReference>
<evidence type="ECO:0000256" key="1">
    <source>
        <dbReference type="PIRNR" id="PIRNR003107"/>
    </source>
</evidence>
<comment type="similarity">
    <text evidence="1">Belongs to the PhoU family.</text>
</comment>
<dbReference type="Pfam" id="PF01895">
    <property type="entry name" value="PhoU"/>
    <property type="match status" value="2"/>
</dbReference>
<dbReference type="Gene3D" id="1.20.58.220">
    <property type="entry name" value="Phosphate transport system protein phou homolog 2, domain 2"/>
    <property type="match status" value="1"/>
</dbReference>
<comment type="subunit">
    <text evidence="1">Homodimer.</text>
</comment>
<dbReference type="RefSeq" id="WP_244349437.1">
    <property type="nucleotide sequence ID" value="NZ_JAFIRA010000007.1"/>
</dbReference>
<dbReference type="SUPFAM" id="SSF109755">
    <property type="entry name" value="PhoU-like"/>
    <property type="match status" value="1"/>
</dbReference>
<organism evidence="3 4">
    <name type="scientific">Thermostichus vulcanus str. 'Rupite'</name>
    <dbReference type="NCBI Taxonomy" id="2813851"/>
    <lineage>
        <taxon>Bacteria</taxon>
        <taxon>Bacillati</taxon>
        <taxon>Cyanobacteriota</taxon>
        <taxon>Cyanophyceae</taxon>
        <taxon>Thermostichales</taxon>
        <taxon>Thermostichaceae</taxon>
        <taxon>Thermostichus</taxon>
    </lineage>
</organism>
<evidence type="ECO:0000313" key="3">
    <source>
        <dbReference type="EMBL" id="MCJ2542208.1"/>
    </source>
</evidence>
<dbReference type="PIRSF" id="PIRSF003107">
    <property type="entry name" value="PhoU"/>
    <property type="match status" value="1"/>
</dbReference>
<keyword evidence="1" id="KW-0813">Transport</keyword>
<keyword evidence="1" id="KW-0592">Phosphate transport</keyword>
<dbReference type="NCBIfam" id="TIGR02135">
    <property type="entry name" value="phoU_full"/>
    <property type="match status" value="1"/>
</dbReference>
<evidence type="ECO:0000313" key="4">
    <source>
        <dbReference type="Proteomes" id="UP000830835"/>
    </source>
</evidence>
<dbReference type="InterPro" id="IPR026022">
    <property type="entry name" value="PhoU_dom"/>
</dbReference>
<proteinExistence type="inferred from homology"/>
<comment type="function">
    <text evidence="1">Plays a role in the regulation of phosphate uptake.</text>
</comment>
<dbReference type="EMBL" id="JAFIRA010000007">
    <property type="protein sequence ID" value="MCJ2542208.1"/>
    <property type="molecule type" value="Genomic_DNA"/>
</dbReference>
<feature type="domain" description="PhoU" evidence="2">
    <location>
        <begin position="17"/>
        <end position="104"/>
    </location>
</feature>
<keyword evidence="1" id="KW-0963">Cytoplasm</keyword>
<feature type="domain" description="PhoU" evidence="2">
    <location>
        <begin position="122"/>
        <end position="204"/>
    </location>
</feature>
<gene>
    <name evidence="3" type="primary">phoU</name>
    <name evidence="3" type="ORF">JX360_04700</name>
</gene>
<dbReference type="InterPro" id="IPR038078">
    <property type="entry name" value="PhoU-like_sf"/>
</dbReference>
<evidence type="ECO:0000259" key="2">
    <source>
        <dbReference type="Pfam" id="PF01895"/>
    </source>
</evidence>
<dbReference type="Proteomes" id="UP000830835">
    <property type="component" value="Unassembled WGS sequence"/>
</dbReference>
<accession>A0ABT0C8T6</accession>
<sequence length="213" mass="24393">MGQVELQLHIKRVQQDVLRMGALAEKSVVLAQQALFEQNLAAAEQVMTQDKQIDYFYRQIEKDCINLIALRSPVARDLRWISTLMQLIRDLERIGDYSKDLAEVALRLVMYPPPPELGRIQVMMQRCQKMLSHSLVALTELDADLGLQLKREDDAVDEDYTSLYNTLAQQSDIKGSIEPILLMLLSIRYLERLADHSTNIGQRVAFIVTGHRD</sequence>
<comment type="subcellular location">
    <subcellularLocation>
        <location evidence="1">Cytoplasm</location>
    </subcellularLocation>
</comment>
<keyword evidence="4" id="KW-1185">Reference proteome</keyword>
<dbReference type="InterPro" id="IPR028366">
    <property type="entry name" value="PhoU"/>
</dbReference>
<comment type="caution">
    <text evidence="3">The sequence shown here is derived from an EMBL/GenBank/DDBJ whole genome shotgun (WGS) entry which is preliminary data.</text>
</comment>